<accession>A0A8C2RD09</accession>
<dbReference type="InterPro" id="IPR011012">
    <property type="entry name" value="Longin-like_dom_sf"/>
</dbReference>
<sequence>MIGGLFIYNHKGEVLISRVYRDDIGNPRFWLPTELGDRCIENLHHPAGHQEPDKRRAVSDHQPGDRADWLAAGGHQVSPE</sequence>
<dbReference type="Ensembl" id="ENSCHIT00010038101.1">
    <property type="protein sequence ID" value="ENSCHIP00010026966.1"/>
    <property type="gene ID" value="ENSCHIG00010019794.1"/>
</dbReference>
<protein>
    <submittedName>
        <fullName evidence="2">Uncharacterized protein</fullName>
    </submittedName>
</protein>
<evidence type="ECO:0000313" key="2">
    <source>
        <dbReference type="Ensembl" id="ENSCHIP00010026966.1"/>
    </source>
</evidence>
<reference evidence="2" key="2">
    <citation type="submission" date="2025-08" db="UniProtKB">
        <authorList>
            <consortium name="Ensembl"/>
        </authorList>
    </citation>
    <scope>IDENTIFICATION</scope>
</reference>
<organism evidence="2">
    <name type="scientific">Capra hircus</name>
    <name type="common">Goat</name>
    <dbReference type="NCBI Taxonomy" id="9925"/>
    <lineage>
        <taxon>Eukaryota</taxon>
        <taxon>Metazoa</taxon>
        <taxon>Chordata</taxon>
        <taxon>Craniata</taxon>
        <taxon>Vertebrata</taxon>
        <taxon>Euteleostomi</taxon>
        <taxon>Mammalia</taxon>
        <taxon>Eutheria</taxon>
        <taxon>Laurasiatheria</taxon>
        <taxon>Artiodactyla</taxon>
        <taxon>Ruminantia</taxon>
        <taxon>Pecora</taxon>
        <taxon>Bovidae</taxon>
        <taxon>Caprinae</taxon>
        <taxon>Capra</taxon>
    </lineage>
</organism>
<dbReference type="AlphaFoldDB" id="A0A8C2RD09"/>
<feature type="region of interest" description="Disordered" evidence="1">
    <location>
        <begin position="43"/>
        <end position="80"/>
    </location>
</feature>
<feature type="compositionally biased region" description="Basic and acidic residues" evidence="1">
    <location>
        <begin position="43"/>
        <end position="68"/>
    </location>
</feature>
<reference evidence="2" key="1">
    <citation type="submission" date="2019-03" db="EMBL/GenBank/DDBJ databases">
        <title>Genome sequencing and reference-guided assembly of Black Bengal Goat (Capra hircus).</title>
        <authorList>
            <person name="Siddiki A.Z."/>
            <person name="Baten A."/>
            <person name="Billah M."/>
            <person name="Alam M.A.U."/>
            <person name="Shawrob K.S.M."/>
            <person name="Saha S."/>
            <person name="Chowdhury M."/>
            <person name="Rahman A.H."/>
            <person name="Stear M."/>
            <person name="Miah G."/>
            <person name="Das G.B."/>
            <person name="Hossain M.M."/>
            <person name="Kumkum M."/>
            <person name="Islam M.S."/>
            <person name="Mollah A.M."/>
            <person name="Ahsan A."/>
            <person name="Tusar F."/>
            <person name="Khan M.K.I."/>
        </authorList>
    </citation>
    <scope>NUCLEOTIDE SEQUENCE [LARGE SCALE GENOMIC DNA]</scope>
</reference>
<evidence type="ECO:0000256" key="1">
    <source>
        <dbReference type="SAM" id="MobiDB-lite"/>
    </source>
</evidence>
<dbReference type="SUPFAM" id="SSF64356">
    <property type="entry name" value="SNARE-like"/>
    <property type="match status" value="1"/>
</dbReference>
<name>A0A8C2RD09_CAPHI</name>
<proteinExistence type="predicted"/>